<evidence type="ECO:0000256" key="2">
    <source>
        <dbReference type="ARBA" id="ARBA00012637"/>
    </source>
</evidence>
<dbReference type="AlphaFoldDB" id="A0A1F6M2Y0"/>
<evidence type="ECO:0000256" key="6">
    <source>
        <dbReference type="ARBA" id="ARBA00023002"/>
    </source>
</evidence>
<comment type="catalytic activity">
    <reaction evidence="8">
        <text>a quinone + NADH + H(+) = a quinol + NAD(+)</text>
        <dbReference type="Rhea" id="RHEA:46160"/>
        <dbReference type="ChEBI" id="CHEBI:15378"/>
        <dbReference type="ChEBI" id="CHEBI:24646"/>
        <dbReference type="ChEBI" id="CHEBI:57540"/>
        <dbReference type="ChEBI" id="CHEBI:57945"/>
        <dbReference type="ChEBI" id="CHEBI:132124"/>
        <dbReference type="EC" id="1.6.5.9"/>
    </reaction>
</comment>
<dbReference type="InterPro" id="IPR036188">
    <property type="entry name" value="FAD/NAD-bd_sf"/>
</dbReference>
<evidence type="ECO:0000256" key="4">
    <source>
        <dbReference type="ARBA" id="ARBA00022827"/>
    </source>
</evidence>
<reference evidence="11 12" key="1">
    <citation type="journal article" date="2016" name="Nat. Commun.">
        <title>Thousands of microbial genomes shed light on interconnected biogeochemical processes in an aquifer system.</title>
        <authorList>
            <person name="Anantharaman K."/>
            <person name="Brown C.T."/>
            <person name="Hug L.A."/>
            <person name="Sharon I."/>
            <person name="Castelle C.J."/>
            <person name="Probst A.J."/>
            <person name="Thomas B.C."/>
            <person name="Singh A."/>
            <person name="Wilkins M.J."/>
            <person name="Karaoz U."/>
            <person name="Brodie E.L."/>
            <person name="Williams K.H."/>
            <person name="Hubbard S.S."/>
            <person name="Banfield J.F."/>
        </authorList>
    </citation>
    <scope>NUCLEOTIDE SEQUENCE [LARGE SCALE GENOMIC DNA]</scope>
</reference>
<keyword evidence="3" id="KW-0285">Flavoprotein</keyword>
<feature type="domain" description="FAD/NAD(P)-binding" evidence="9">
    <location>
        <begin position="6"/>
        <end position="329"/>
    </location>
</feature>
<evidence type="ECO:0000259" key="10">
    <source>
        <dbReference type="Pfam" id="PF22366"/>
    </source>
</evidence>
<dbReference type="Gene3D" id="3.50.50.100">
    <property type="match status" value="1"/>
</dbReference>
<dbReference type="EC" id="1.6.5.9" evidence="2"/>
<evidence type="ECO:0000256" key="1">
    <source>
        <dbReference type="ARBA" id="ARBA00005272"/>
    </source>
</evidence>
<dbReference type="SUPFAM" id="SSF51905">
    <property type="entry name" value="FAD/NAD(P)-binding domain"/>
    <property type="match status" value="2"/>
</dbReference>
<keyword evidence="6" id="KW-0560">Oxidoreductase</keyword>
<proteinExistence type="inferred from homology"/>
<evidence type="ECO:0000259" key="9">
    <source>
        <dbReference type="Pfam" id="PF07992"/>
    </source>
</evidence>
<dbReference type="InterPro" id="IPR045024">
    <property type="entry name" value="NDH-2"/>
</dbReference>
<evidence type="ECO:0000256" key="3">
    <source>
        <dbReference type="ARBA" id="ARBA00022630"/>
    </source>
</evidence>
<dbReference type="STRING" id="1798676.A3B90_03010"/>
<name>A0A1F6M2Y0_9BACT</name>
<dbReference type="PANTHER" id="PTHR43706:SF47">
    <property type="entry name" value="EXTERNAL NADH-UBIQUINONE OXIDOREDUCTASE 1, MITOCHONDRIAL-RELATED"/>
    <property type="match status" value="1"/>
</dbReference>
<keyword evidence="4" id="KW-0274">FAD</keyword>
<comment type="similarity">
    <text evidence="1">Belongs to the NADH dehydrogenase family.</text>
</comment>
<dbReference type="EMBL" id="MFPX01000026">
    <property type="protein sequence ID" value="OGH65959.1"/>
    <property type="molecule type" value="Genomic_DNA"/>
</dbReference>
<comment type="caution">
    <text evidence="11">The sequence shown here is derived from an EMBL/GenBank/DDBJ whole genome shotgun (WGS) entry which is preliminary data.</text>
</comment>
<gene>
    <name evidence="11" type="ORF">A3B90_03010</name>
</gene>
<protein>
    <recommendedName>
        <fullName evidence="2">NADH:ubiquinone reductase (non-electrogenic)</fullName>
        <ecNumber evidence="2">1.6.5.9</ecNumber>
    </recommendedName>
</protein>
<evidence type="ECO:0000256" key="8">
    <source>
        <dbReference type="ARBA" id="ARBA00047599"/>
    </source>
</evidence>
<dbReference type="PANTHER" id="PTHR43706">
    <property type="entry name" value="NADH DEHYDROGENASE"/>
    <property type="match status" value="1"/>
</dbReference>
<dbReference type="GO" id="GO:0050136">
    <property type="term" value="F:NADH dehydrogenase (quinone) (non-electrogenic) activity"/>
    <property type="evidence" value="ECO:0007669"/>
    <property type="project" value="UniProtKB-EC"/>
</dbReference>
<sequence length="416" mass="47106">MNEKKRIVILGAGFGGVYTYKQFHKVFHHDKNVDLVMVSRTNYFLFTPLLHEVATGSIDPENIIEPIRKVLDCCLADLHVTDVESVSLKEKYVETLHGRINYDYLVIGMGSTSNFFGLPGAEEHCFTLKNIDDAKKIKNRCIDVCEEAIHIEGEQERKKILRMVIIGGGPTGVELAAEMIEFFHSTLEKYFCDNNIRRDAEVVLIHRDAELLPMFSPPLRQKSLEILRKKGVRVLMNTEVVQVDTQGVHCKNGELIETSTPIWTAGIQPVRVKFDTDVALNKNGTIPVETTLNMKDYPEVFVLGDMAGYIDPQSQKSLPALAQVAVEEARSVAQNIIASLEGKSLQPLTYHHKGSLVSLGQWMAMGEISHFSFTGHIAWWVWRTIYLSKLISWQKKFKVALNWTVNLFSPRDISKF</sequence>
<dbReference type="Pfam" id="PF07992">
    <property type="entry name" value="Pyr_redox_2"/>
    <property type="match status" value="1"/>
</dbReference>
<dbReference type="InterPro" id="IPR054585">
    <property type="entry name" value="NDH2-like_C"/>
</dbReference>
<evidence type="ECO:0000313" key="12">
    <source>
        <dbReference type="Proteomes" id="UP000178742"/>
    </source>
</evidence>
<dbReference type="Proteomes" id="UP000178742">
    <property type="component" value="Unassembled WGS sequence"/>
</dbReference>
<keyword evidence="7" id="KW-0520">NAD</keyword>
<evidence type="ECO:0000256" key="5">
    <source>
        <dbReference type="ARBA" id="ARBA00022946"/>
    </source>
</evidence>
<dbReference type="PRINTS" id="PR00368">
    <property type="entry name" value="FADPNR"/>
</dbReference>
<accession>A0A1F6M2Y0</accession>
<dbReference type="Pfam" id="PF22366">
    <property type="entry name" value="NDH2_C"/>
    <property type="match status" value="1"/>
</dbReference>
<dbReference type="InterPro" id="IPR023753">
    <property type="entry name" value="FAD/NAD-binding_dom"/>
</dbReference>
<organism evidence="11 12">
    <name type="scientific">Candidatus Magasanikbacteria bacterium RIFCSPHIGHO2_02_FULL_41_13</name>
    <dbReference type="NCBI Taxonomy" id="1798676"/>
    <lineage>
        <taxon>Bacteria</taxon>
        <taxon>Candidatus Magasanikiibacteriota</taxon>
    </lineage>
</organism>
<keyword evidence="5" id="KW-0809">Transit peptide</keyword>
<feature type="domain" description="External alternative NADH-ubiquinone oxidoreductase-like C-terminal" evidence="10">
    <location>
        <begin position="352"/>
        <end position="412"/>
    </location>
</feature>
<evidence type="ECO:0000313" key="11">
    <source>
        <dbReference type="EMBL" id="OGH65959.1"/>
    </source>
</evidence>
<evidence type="ECO:0000256" key="7">
    <source>
        <dbReference type="ARBA" id="ARBA00023027"/>
    </source>
</evidence>